<dbReference type="EMBL" id="CP019288">
    <property type="protein sequence ID" value="QHI36750.1"/>
    <property type="molecule type" value="Genomic_DNA"/>
</dbReference>
<proteinExistence type="predicted"/>
<dbReference type="OrthoDB" id="1450177at2"/>
<protein>
    <submittedName>
        <fullName evidence="2">Uncharacterized protein</fullName>
    </submittedName>
</protein>
<organism evidence="2 3">
    <name type="scientific">Kordia antarctica</name>
    <dbReference type="NCBI Taxonomy" id="1218801"/>
    <lineage>
        <taxon>Bacteria</taxon>
        <taxon>Pseudomonadati</taxon>
        <taxon>Bacteroidota</taxon>
        <taxon>Flavobacteriia</taxon>
        <taxon>Flavobacteriales</taxon>
        <taxon>Flavobacteriaceae</taxon>
        <taxon>Kordia</taxon>
    </lineage>
</organism>
<feature type="transmembrane region" description="Helical" evidence="1">
    <location>
        <begin position="79"/>
        <end position="104"/>
    </location>
</feature>
<evidence type="ECO:0000313" key="3">
    <source>
        <dbReference type="Proteomes" id="UP000464657"/>
    </source>
</evidence>
<feature type="transmembrane region" description="Helical" evidence="1">
    <location>
        <begin position="116"/>
        <end position="136"/>
    </location>
</feature>
<accession>A0A7L4ZJN9</accession>
<feature type="transmembrane region" description="Helical" evidence="1">
    <location>
        <begin position="37"/>
        <end position="59"/>
    </location>
</feature>
<keyword evidence="1" id="KW-0472">Membrane</keyword>
<name>A0A7L4ZJN9_9FLAO</name>
<sequence length="161" mass="18730">MRFLKILLILFSIIIIGAVIYVYWFEFSKTSETSVSIYLHAYLGFGFISSVINIIYHIISFRFYRREEKRNLDKKLSKILWIGTICFSAFLVYVGGTTLYSIMLFMGEFGYQVKDIFLALLFLVPGFFGLLEASLLKKRIKRLKTERDLTEEINDIGSSIT</sequence>
<keyword evidence="1" id="KW-1133">Transmembrane helix</keyword>
<keyword evidence="1" id="KW-0812">Transmembrane</keyword>
<dbReference type="AlphaFoldDB" id="A0A7L4ZJN9"/>
<evidence type="ECO:0000313" key="2">
    <source>
        <dbReference type="EMBL" id="QHI36750.1"/>
    </source>
</evidence>
<evidence type="ECO:0000256" key="1">
    <source>
        <dbReference type="SAM" id="Phobius"/>
    </source>
</evidence>
<dbReference type="Proteomes" id="UP000464657">
    <property type="component" value="Chromosome"/>
</dbReference>
<dbReference type="RefSeq" id="WP_160129426.1">
    <property type="nucleotide sequence ID" value="NZ_CP019288.1"/>
</dbReference>
<gene>
    <name evidence="2" type="ORF">IMCC3317_21200</name>
</gene>
<reference evidence="2 3" key="1">
    <citation type="journal article" date="2013" name="Int. J. Syst. Evol. Microbiol.">
        <title>Kordia antarctica sp. nov., isolated from Antarctic seawater.</title>
        <authorList>
            <person name="Baek K."/>
            <person name="Choi A."/>
            <person name="Kang I."/>
            <person name="Lee K."/>
            <person name="Cho J.C."/>
        </authorList>
    </citation>
    <scope>NUCLEOTIDE SEQUENCE [LARGE SCALE GENOMIC DNA]</scope>
    <source>
        <strain evidence="2 3">IMCC3317</strain>
    </source>
</reference>
<feature type="transmembrane region" description="Helical" evidence="1">
    <location>
        <begin position="7"/>
        <end position="25"/>
    </location>
</feature>
<keyword evidence="3" id="KW-1185">Reference proteome</keyword>
<dbReference type="KEGG" id="kan:IMCC3317_21200"/>